<reference evidence="8 9" key="1">
    <citation type="submission" date="2016-10" db="EMBL/GenBank/DDBJ databases">
        <authorList>
            <person name="de Groot N.N."/>
        </authorList>
    </citation>
    <scope>NUCLEOTIDE SEQUENCE [LARGE SCALE GENOMIC DNA]</scope>
    <source>
        <strain evidence="9">L7-484,KACC 16230,DSM 25025</strain>
    </source>
</reference>
<evidence type="ECO:0000256" key="5">
    <source>
        <dbReference type="ARBA" id="ARBA00022734"/>
    </source>
</evidence>
<comment type="subcellular location">
    <subcellularLocation>
        <location evidence="1">Membrane</location>
        <topology evidence="1">Single-pass membrane protein</topology>
    </subcellularLocation>
</comment>
<name>A0A1H0DPA6_9HYPH</name>
<dbReference type="InterPro" id="IPR012413">
    <property type="entry name" value="BA14K"/>
</dbReference>
<dbReference type="EMBL" id="FNIT01000001">
    <property type="protein sequence ID" value="SDN71821.1"/>
    <property type="molecule type" value="Genomic_DNA"/>
</dbReference>
<gene>
    <name evidence="8" type="ORF">SAMN05192530_101887</name>
</gene>
<evidence type="ECO:0000256" key="3">
    <source>
        <dbReference type="ARBA" id="ARBA00020552"/>
    </source>
</evidence>
<keyword evidence="7" id="KW-0732">Signal</keyword>
<evidence type="ECO:0000256" key="2">
    <source>
        <dbReference type="ARBA" id="ARBA00010270"/>
    </source>
</evidence>
<evidence type="ECO:0000313" key="9">
    <source>
        <dbReference type="Proteomes" id="UP000198793"/>
    </source>
</evidence>
<proteinExistence type="inferred from homology"/>
<comment type="similarity">
    <text evidence="2">Belongs to the BA14k family.</text>
</comment>
<dbReference type="STRING" id="1166073.SAMN05192530_101887"/>
<evidence type="ECO:0000256" key="7">
    <source>
        <dbReference type="SAM" id="SignalP"/>
    </source>
</evidence>
<dbReference type="Proteomes" id="UP000198793">
    <property type="component" value="Unassembled WGS sequence"/>
</dbReference>
<evidence type="ECO:0000256" key="6">
    <source>
        <dbReference type="ARBA" id="ARBA00025321"/>
    </source>
</evidence>
<keyword evidence="4" id="KW-0472">Membrane</keyword>
<organism evidence="8 9">
    <name type="scientific">Aureimonas jatrophae</name>
    <dbReference type="NCBI Taxonomy" id="1166073"/>
    <lineage>
        <taxon>Bacteria</taxon>
        <taxon>Pseudomonadati</taxon>
        <taxon>Pseudomonadota</taxon>
        <taxon>Alphaproteobacteria</taxon>
        <taxon>Hyphomicrobiales</taxon>
        <taxon>Aurantimonadaceae</taxon>
        <taxon>Aureimonas</taxon>
    </lineage>
</organism>
<dbReference type="OrthoDB" id="7478836at2"/>
<dbReference type="AlphaFoldDB" id="A0A1H0DPA6"/>
<accession>A0A1H0DPA6</accession>
<sequence>MRMLLAGLAAVLTVTAGGATAAKADPWGYGPGPYYGGGGYYRHHDRGFRGGDALVGGAIGLAAGALLGSALSQPRPAPAYVDPYYGRPVYAAPAYRAPVPVYVEPPAYEDTYPAPRTVRYYDRSPRGHVERCLARYRSYDPRTDTFVGYDGYARRCNL</sequence>
<evidence type="ECO:0000313" key="8">
    <source>
        <dbReference type="EMBL" id="SDN71821.1"/>
    </source>
</evidence>
<comment type="function">
    <text evidence="6">Has immunoglobulin-binding and hemagglutination properties, and can bind to mannose. Essential for virulence. May be involved in LPS biosynthesis or polysaccharide transport.</text>
</comment>
<evidence type="ECO:0000256" key="1">
    <source>
        <dbReference type="ARBA" id="ARBA00004167"/>
    </source>
</evidence>
<keyword evidence="4" id="KW-1003">Cell membrane</keyword>
<protein>
    <recommendedName>
        <fullName evidence="3">Lectin-like protein BA14k</fullName>
    </recommendedName>
</protein>
<feature type="chain" id="PRO_5011655776" description="Lectin-like protein BA14k" evidence="7">
    <location>
        <begin position="22"/>
        <end position="158"/>
    </location>
</feature>
<dbReference type="RefSeq" id="WP_090669290.1">
    <property type="nucleotide sequence ID" value="NZ_FNIT01000001.1"/>
</dbReference>
<feature type="signal peptide" evidence="7">
    <location>
        <begin position="1"/>
        <end position="21"/>
    </location>
</feature>
<keyword evidence="9" id="KW-1185">Reference proteome</keyword>
<evidence type="ECO:0000256" key="4">
    <source>
        <dbReference type="ARBA" id="ARBA00022475"/>
    </source>
</evidence>
<dbReference type="GO" id="GO:0016020">
    <property type="term" value="C:membrane"/>
    <property type="evidence" value="ECO:0007669"/>
    <property type="project" value="UniProtKB-SubCell"/>
</dbReference>
<keyword evidence="5" id="KW-0430">Lectin</keyword>
<dbReference type="GO" id="GO:0030246">
    <property type="term" value="F:carbohydrate binding"/>
    <property type="evidence" value="ECO:0007669"/>
    <property type="project" value="UniProtKB-KW"/>
</dbReference>
<dbReference type="Pfam" id="PF07886">
    <property type="entry name" value="BA14K"/>
    <property type="match status" value="1"/>
</dbReference>